<dbReference type="InterPro" id="IPR029044">
    <property type="entry name" value="Nucleotide-diphossugar_trans"/>
</dbReference>
<evidence type="ECO:0000259" key="1">
    <source>
        <dbReference type="Pfam" id="PF00535"/>
    </source>
</evidence>
<organism evidence="2 3">
    <name type="scientific">Rheinheimera nanhaiensis E407-8</name>
    <dbReference type="NCBI Taxonomy" id="562729"/>
    <lineage>
        <taxon>Bacteria</taxon>
        <taxon>Pseudomonadati</taxon>
        <taxon>Pseudomonadota</taxon>
        <taxon>Gammaproteobacteria</taxon>
        <taxon>Chromatiales</taxon>
        <taxon>Chromatiaceae</taxon>
        <taxon>Rheinheimera</taxon>
    </lineage>
</organism>
<evidence type="ECO:0000313" key="2">
    <source>
        <dbReference type="EMBL" id="GAB58449.1"/>
    </source>
</evidence>
<name>I1DWM1_9GAMM</name>
<dbReference type="EMBL" id="BAFK01000006">
    <property type="protein sequence ID" value="GAB58449.1"/>
    <property type="molecule type" value="Genomic_DNA"/>
</dbReference>
<feature type="domain" description="Glycosyltransferase 2-like" evidence="1">
    <location>
        <begin position="11"/>
        <end position="123"/>
    </location>
</feature>
<dbReference type="STRING" id="562729.RNAN_1421"/>
<dbReference type="Proteomes" id="UP000004374">
    <property type="component" value="Unassembled WGS sequence"/>
</dbReference>
<dbReference type="InterPro" id="IPR050834">
    <property type="entry name" value="Glycosyltransf_2"/>
</dbReference>
<evidence type="ECO:0000313" key="3">
    <source>
        <dbReference type="Proteomes" id="UP000004374"/>
    </source>
</evidence>
<proteinExistence type="predicted"/>
<dbReference type="Pfam" id="PF00535">
    <property type="entry name" value="Glycos_transf_2"/>
    <property type="match status" value="1"/>
</dbReference>
<dbReference type="InterPro" id="IPR001173">
    <property type="entry name" value="Glyco_trans_2-like"/>
</dbReference>
<accession>I1DWM1</accession>
<dbReference type="PANTHER" id="PTHR43685">
    <property type="entry name" value="GLYCOSYLTRANSFERASE"/>
    <property type="match status" value="1"/>
</dbReference>
<dbReference type="Gene3D" id="3.90.550.10">
    <property type="entry name" value="Spore Coat Polysaccharide Biosynthesis Protein SpsA, Chain A"/>
    <property type="match status" value="1"/>
</dbReference>
<dbReference type="OrthoDB" id="9805612at2"/>
<comment type="caution">
    <text evidence="2">The sequence shown here is derived from an EMBL/GenBank/DDBJ whole genome shotgun (WGS) entry which is preliminary data.</text>
</comment>
<dbReference type="AlphaFoldDB" id="I1DWM1"/>
<gene>
    <name evidence="2" type="ORF">RNAN_1421</name>
</gene>
<dbReference type="SUPFAM" id="SSF53448">
    <property type="entry name" value="Nucleotide-diphospho-sugar transferases"/>
    <property type="match status" value="1"/>
</dbReference>
<protein>
    <recommendedName>
        <fullName evidence="1">Glycosyltransferase 2-like domain-containing protein</fullName>
    </recommendedName>
</protein>
<sequence>MTNVDNSLHVSIIIPCFNQQVLLSRALKSCLRQTHQALEIIVVDDGSAQPIYYPQDLGPVDSRVSIVRQSNAGVASARNLGIAKATGRFIKFLDADDELLPNCISQQVNILNNLPNHLCFCGYRLQKGQHYTEGVPKFDSLLQGIIMGNVAPLHAGLYHTEIVRKVGGFDTSTKSLAALEDYDFHWKLALADIKAVTLHDIAVIYHKQPQGRSTNMQHHFTAYIRILLHHLTTLVAQNTLTEALKVTVIHSLAELAMQSDRYEECYSQFHTMVSAFLLSPVSLRAQRLGLTISQRLSTACSDDEARWWQLLATLCPTMTLSTELTTPAYAFRCDTTPFASQQFDAPVLAQALHLLQQKTAVWLWGKGVWCRYWLHLLHTSNIAVAGIIDSQAQPDEHYLGYVCSPAQNVQLKPTEGLVICSRDSYLHLRQHCIERGWAANLVDYIAGL</sequence>
<dbReference type="PANTHER" id="PTHR43685:SF2">
    <property type="entry name" value="GLYCOSYLTRANSFERASE 2-LIKE DOMAIN-CONTAINING PROTEIN"/>
    <property type="match status" value="1"/>
</dbReference>
<reference evidence="2 3" key="1">
    <citation type="journal article" date="2012" name="J. Bacteriol.">
        <title>Genome Sequence of the Protease-Producing Bacterium Rheinheimera nanhaiensis E407-8T, Isolated from Deep-Sea Sediment of the South China Sea.</title>
        <authorList>
            <person name="Zhang X.-Y."/>
            <person name="Zhang Y.-J."/>
            <person name="Qin Q.-L."/>
            <person name="Xie B.-B."/>
            <person name="Chen X.-L."/>
            <person name="Zhou B.-C."/>
            <person name="Zhang Y.-Z."/>
        </authorList>
    </citation>
    <scope>NUCLEOTIDE SEQUENCE [LARGE SCALE GENOMIC DNA]</scope>
    <source>
        <strain evidence="2 3">E407-8</strain>
    </source>
</reference>
<dbReference type="RefSeq" id="WP_008220138.1">
    <property type="nucleotide sequence ID" value="NZ_BAFK01000006.1"/>
</dbReference>
<dbReference type="GO" id="GO:0044010">
    <property type="term" value="P:single-species biofilm formation"/>
    <property type="evidence" value="ECO:0007669"/>
    <property type="project" value="TreeGrafter"/>
</dbReference>
<keyword evidence="3" id="KW-1185">Reference proteome</keyword>